<dbReference type="OrthoDB" id="9780744at2"/>
<dbReference type="GO" id="GO:0003824">
    <property type="term" value="F:catalytic activity"/>
    <property type="evidence" value="ECO:0007669"/>
    <property type="project" value="InterPro"/>
</dbReference>
<dbReference type="Proteomes" id="UP000276634">
    <property type="component" value="Unassembled WGS sequence"/>
</dbReference>
<dbReference type="InterPro" id="IPR029058">
    <property type="entry name" value="AB_hydrolase_fold"/>
</dbReference>
<dbReference type="PANTHER" id="PTHR43194">
    <property type="entry name" value="HYDROLASE ALPHA/BETA FOLD FAMILY"/>
    <property type="match status" value="1"/>
</dbReference>
<reference evidence="2 3" key="1">
    <citation type="submission" date="2018-11" db="EMBL/GenBank/DDBJ databases">
        <title>Genomic Encyclopedia of Type Strains, Phase IV (KMG-IV): sequencing the most valuable type-strain genomes for metagenomic binning, comparative biology and taxonomic classification.</title>
        <authorList>
            <person name="Goeker M."/>
        </authorList>
    </citation>
    <scope>NUCLEOTIDE SEQUENCE [LARGE SCALE GENOMIC DNA]</scope>
    <source>
        <strain evidence="2 3">DSM 100275</strain>
    </source>
</reference>
<dbReference type="InterPro" id="IPR000073">
    <property type="entry name" value="AB_hydrolase_1"/>
</dbReference>
<dbReference type="EMBL" id="RJVI01000002">
    <property type="protein sequence ID" value="ROR32546.1"/>
    <property type="molecule type" value="Genomic_DNA"/>
</dbReference>
<dbReference type="PANTHER" id="PTHR43194:SF5">
    <property type="entry name" value="PIMELOYL-[ACYL-CARRIER PROTEIN] METHYL ESTER ESTERASE"/>
    <property type="match status" value="1"/>
</dbReference>
<proteinExistence type="predicted"/>
<sequence length="266" mass="27934">MELRVEGRRVHVYTGGRPDDPARPAVVLLHGSAQDHTVWLWQSRYLAHHGWRVLAVDLPGHGRSEGPPLPRIEDLAGWTAALLEAAGAGRAVLAGHSMGSLVALETAATEPDRAAALVLVGTTFPMAVNEALLAAARADDHAALDMVNLWGHGSAMHLGGHPVPGMWMLGAGIRLLERAAPGVLYTDLAACNAYAAGLERARRVRCPVLAILGGADRMTPPRAARPLLDALPGVREVVVPGAGHMLMVEAPDAVLDALRGFLAEAA</sequence>
<dbReference type="RefSeq" id="WP_123401468.1">
    <property type="nucleotide sequence ID" value="NZ_RJVI01000002.1"/>
</dbReference>
<comment type="caution">
    <text evidence="2">The sequence shown here is derived from an EMBL/GenBank/DDBJ whole genome shotgun (WGS) entry which is preliminary data.</text>
</comment>
<accession>A0A3N1Y151</accession>
<dbReference type="SUPFAM" id="SSF53474">
    <property type="entry name" value="alpha/beta-Hydrolases"/>
    <property type="match status" value="1"/>
</dbReference>
<gene>
    <name evidence="2" type="ORF">EDC57_1748</name>
</gene>
<dbReference type="Pfam" id="PF12697">
    <property type="entry name" value="Abhydrolase_6"/>
    <property type="match status" value="1"/>
</dbReference>
<organism evidence="2 3">
    <name type="scientific">Inmirania thermothiophila</name>
    <dbReference type="NCBI Taxonomy" id="1750597"/>
    <lineage>
        <taxon>Bacteria</taxon>
        <taxon>Pseudomonadati</taxon>
        <taxon>Pseudomonadota</taxon>
        <taxon>Gammaproteobacteria</taxon>
        <taxon>Chromatiales</taxon>
        <taxon>Ectothiorhodospiraceae</taxon>
        <taxon>Inmirania</taxon>
    </lineage>
</organism>
<evidence type="ECO:0000259" key="1">
    <source>
        <dbReference type="Pfam" id="PF12697"/>
    </source>
</evidence>
<dbReference type="AlphaFoldDB" id="A0A3N1Y151"/>
<keyword evidence="3" id="KW-1185">Reference proteome</keyword>
<evidence type="ECO:0000313" key="3">
    <source>
        <dbReference type="Proteomes" id="UP000276634"/>
    </source>
</evidence>
<dbReference type="InterPro" id="IPR050228">
    <property type="entry name" value="Carboxylesterase_BioH"/>
</dbReference>
<name>A0A3N1Y151_9GAMM</name>
<dbReference type="PRINTS" id="PR00111">
    <property type="entry name" value="ABHYDROLASE"/>
</dbReference>
<protein>
    <submittedName>
        <fullName evidence="2">Pimeloyl-ACP methyl ester carboxylesterase</fullName>
    </submittedName>
</protein>
<dbReference type="InterPro" id="IPR000639">
    <property type="entry name" value="Epox_hydrolase-like"/>
</dbReference>
<feature type="domain" description="AB hydrolase-1" evidence="1">
    <location>
        <begin position="26"/>
        <end position="257"/>
    </location>
</feature>
<evidence type="ECO:0000313" key="2">
    <source>
        <dbReference type="EMBL" id="ROR32546.1"/>
    </source>
</evidence>
<dbReference type="Gene3D" id="3.40.50.1820">
    <property type="entry name" value="alpha/beta hydrolase"/>
    <property type="match status" value="1"/>
</dbReference>
<dbReference type="PRINTS" id="PR00412">
    <property type="entry name" value="EPOXHYDRLASE"/>
</dbReference>